<accession>A0A0V8RWL6</accession>
<organism evidence="4 5">
    <name type="scientific">Pyrodictium occultum</name>
    <dbReference type="NCBI Taxonomy" id="2309"/>
    <lineage>
        <taxon>Archaea</taxon>
        <taxon>Thermoproteota</taxon>
        <taxon>Thermoprotei</taxon>
        <taxon>Desulfurococcales</taxon>
        <taxon>Pyrodictiaceae</taxon>
        <taxon>Pyrodictium</taxon>
    </lineage>
</organism>
<keyword evidence="2" id="KW-0812">Transmembrane</keyword>
<keyword evidence="2" id="KW-0472">Membrane</keyword>
<comment type="caution">
    <text evidence="4">The sequence shown here is derived from an EMBL/GenBank/DDBJ whole genome shotgun (WGS) entry which is preliminary data.</text>
</comment>
<gene>
    <name evidence="4" type="ORF">CF15_06820</name>
</gene>
<dbReference type="Proteomes" id="UP000053352">
    <property type="component" value="Unassembled WGS sequence"/>
</dbReference>
<evidence type="ECO:0000313" key="4">
    <source>
        <dbReference type="EMBL" id="KSW12433.1"/>
    </source>
</evidence>
<dbReference type="InterPro" id="IPR001757">
    <property type="entry name" value="P_typ_ATPase"/>
</dbReference>
<keyword evidence="2" id="KW-1133">Transmembrane helix</keyword>
<proteinExistence type="inferred from homology"/>
<dbReference type="SUPFAM" id="SSF81665">
    <property type="entry name" value="Calcium ATPase, transmembrane domain M"/>
    <property type="match status" value="1"/>
</dbReference>
<evidence type="ECO:0000256" key="1">
    <source>
        <dbReference type="ARBA" id="ARBA00006024"/>
    </source>
</evidence>
<protein>
    <recommendedName>
        <fullName evidence="3">P-type ATPase A domain-containing protein</fullName>
    </recommendedName>
</protein>
<sequence length="256" mass="27860">MARFTVMLARGRVTVDLLMGLSVLVMLKYGLTSEAALVATLYAASEILEDAAEEAAERRLTSLRELLPRTALVRRGNVEKVHIDEVKPGDVIIVPHGGMVPLDSMLLSEEAVFDTSMVTGEHEPRRLTRGDPVESGYMNIGGMAVGVRAVKPARESAIQLLVREALETLEKKTRHQRLIERIAPWYIGLLLASYAAASAILGPERSLVFLLAGCPSAYIVVSSYTYMLVLGQLARRGVVVRSPRASRTPPGPGRLC</sequence>
<dbReference type="EMBL" id="LNTB01000001">
    <property type="protein sequence ID" value="KSW12433.1"/>
    <property type="molecule type" value="Genomic_DNA"/>
</dbReference>
<dbReference type="SUPFAM" id="SSF81653">
    <property type="entry name" value="Calcium ATPase, transduction domain A"/>
    <property type="match status" value="1"/>
</dbReference>
<dbReference type="Pfam" id="PF00122">
    <property type="entry name" value="E1-E2_ATPase"/>
    <property type="match status" value="1"/>
</dbReference>
<dbReference type="NCBIfam" id="TIGR01494">
    <property type="entry name" value="ATPase_P-type"/>
    <property type="match status" value="1"/>
</dbReference>
<evidence type="ECO:0000256" key="2">
    <source>
        <dbReference type="SAM" id="Phobius"/>
    </source>
</evidence>
<dbReference type="InterPro" id="IPR023298">
    <property type="entry name" value="ATPase_P-typ_TM_dom_sf"/>
</dbReference>
<feature type="transmembrane region" description="Helical" evidence="2">
    <location>
        <begin position="207"/>
        <end position="229"/>
    </location>
</feature>
<name>A0A0V8RWL6_PYROC</name>
<evidence type="ECO:0000259" key="3">
    <source>
        <dbReference type="Pfam" id="PF00122"/>
    </source>
</evidence>
<dbReference type="Gene3D" id="2.70.150.10">
    <property type="entry name" value="Calcium-transporting ATPase, cytoplasmic transduction domain A"/>
    <property type="match status" value="1"/>
</dbReference>
<dbReference type="InterPro" id="IPR059000">
    <property type="entry name" value="ATPase_P-type_domA"/>
</dbReference>
<dbReference type="STRING" id="2309.CF15_06820"/>
<feature type="domain" description="P-type ATPase A" evidence="3">
    <location>
        <begin position="66"/>
        <end position="163"/>
    </location>
</feature>
<dbReference type="InterPro" id="IPR051014">
    <property type="entry name" value="Cation_Transport_ATPase_IB"/>
</dbReference>
<dbReference type="GO" id="GO:0016020">
    <property type="term" value="C:membrane"/>
    <property type="evidence" value="ECO:0007669"/>
    <property type="project" value="InterPro"/>
</dbReference>
<feature type="transmembrane region" description="Helical" evidence="2">
    <location>
        <begin position="182"/>
        <end position="201"/>
    </location>
</feature>
<dbReference type="InterPro" id="IPR008250">
    <property type="entry name" value="ATPase_P-typ_transduc_dom_A_sf"/>
</dbReference>
<comment type="similarity">
    <text evidence="1">Belongs to the cation transport ATPase (P-type) (TC 3.A.3) family. Type IB subfamily.</text>
</comment>
<keyword evidence="5" id="KW-1185">Reference proteome</keyword>
<dbReference type="GO" id="GO:0016887">
    <property type="term" value="F:ATP hydrolysis activity"/>
    <property type="evidence" value="ECO:0007669"/>
    <property type="project" value="InterPro"/>
</dbReference>
<reference evidence="4 5" key="1">
    <citation type="submission" date="2015-11" db="EMBL/GenBank/DDBJ databases">
        <title>Genome sequence of Pyrodictium occultum PL-19, a marine hyperthermophilic archaeon isolated from Volcano, Italy.</title>
        <authorList>
            <person name="Utturkar S."/>
            <person name="Huber H."/>
            <person name="Leptihn S."/>
            <person name="Brown S."/>
            <person name="Stetter K.O."/>
            <person name="Podar M."/>
        </authorList>
    </citation>
    <scope>NUCLEOTIDE SEQUENCE [LARGE SCALE GENOMIC DNA]</scope>
    <source>
        <strain evidence="4 5">PL-19</strain>
    </source>
</reference>
<dbReference type="AlphaFoldDB" id="A0A0V8RWL6"/>
<dbReference type="PANTHER" id="PTHR48085">
    <property type="entry name" value="CADMIUM/ZINC-TRANSPORTING ATPASE HMA2-RELATED"/>
    <property type="match status" value="1"/>
</dbReference>
<dbReference type="GO" id="GO:0005524">
    <property type="term" value="F:ATP binding"/>
    <property type="evidence" value="ECO:0007669"/>
    <property type="project" value="InterPro"/>
</dbReference>
<dbReference type="PANTHER" id="PTHR48085:SF5">
    <property type="entry name" value="CADMIUM_ZINC-TRANSPORTING ATPASE HMA4-RELATED"/>
    <property type="match status" value="1"/>
</dbReference>
<evidence type="ECO:0000313" key="5">
    <source>
        <dbReference type="Proteomes" id="UP000053352"/>
    </source>
</evidence>
<dbReference type="GO" id="GO:0015086">
    <property type="term" value="F:cadmium ion transmembrane transporter activity"/>
    <property type="evidence" value="ECO:0007669"/>
    <property type="project" value="TreeGrafter"/>
</dbReference>